<organism evidence="3 4">
    <name type="scientific">Castanea mollissima</name>
    <name type="common">Chinese chestnut</name>
    <dbReference type="NCBI Taxonomy" id="60419"/>
    <lineage>
        <taxon>Eukaryota</taxon>
        <taxon>Viridiplantae</taxon>
        <taxon>Streptophyta</taxon>
        <taxon>Embryophyta</taxon>
        <taxon>Tracheophyta</taxon>
        <taxon>Spermatophyta</taxon>
        <taxon>Magnoliopsida</taxon>
        <taxon>eudicotyledons</taxon>
        <taxon>Gunneridae</taxon>
        <taxon>Pentapetalae</taxon>
        <taxon>rosids</taxon>
        <taxon>fabids</taxon>
        <taxon>Fagales</taxon>
        <taxon>Fagaceae</taxon>
        <taxon>Castanea</taxon>
    </lineage>
</organism>
<dbReference type="EMBL" id="JRKL02000701">
    <property type="protein sequence ID" value="KAF3968995.1"/>
    <property type="molecule type" value="Genomic_DNA"/>
</dbReference>
<feature type="compositionally biased region" description="Basic residues" evidence="2">
    <location>
        <begin position="1"/>
        <end position="11"/>
    </location>
</feature>
<sequence>MPPAKKGKGAKKANSNSNSAEPTQSSSSSPSIKPPNHNFPPCIRSIPPSSVAITIHAKPGSKSSSITDISDEAVGVQIDAPARDGEANAALLDFISSVLGVKRRQVSVGSGSKSRDKVVIVEEVTLQNVFDALEKVSKC</sequence>
<evidence type="ECO:0000256" key="2">
    <source>
        <dbReference type="SAM" id="MobiDB-lite"/>
    </source>
</evidence>
<evidence type="ECO:0000313" key="4">
    <source>
        <dbReference type="Proteomes" id="UP000737018"/>
    </source>
</evidence>
<dbReference type="AlphaFoldDB" id="A0A8J4VSU9"/>
<dbReference type="OrthoDB" id="244097at2759"/>
<comment type="similarity">
    <text evidence="1">Belongs to the UPF0235 family.</text>
</comment>
<dbReference type="SMART" id="SM01152">
    <property type="entry name" value="DUF167"/>
    <property type="match status" value="1"/>
</dbReference>
<protein>
    <submittedName>
        <fullName evidence="3">Uncharacterized protein</fullName>
    </submittedName>
</protein>
<dbReference type="PANTHER" id="PTHR47817">
    <property type="entry name" value="OS04G0686300 PROTEIN"/>
    <property type="match status" value="1"/>
</dbReference>
<dbReference type="Proteomes" id="UP000737018">
    <property type="component" value="Unassembled WGS sequence"/>
</dbReference>
<feature type="compositionally biased region" description="Low complexity" evidence="2">
    <location>
        <begin position="12"/>
        <end position="36"/>
    </location>
</feature>
<dbReference type="PANTHER" id="PTHR47817:SF2">
    <property type="entry name" value="OS04G0686300 PROTEIN"/>
    <property type="match status" value="1"/>
</dbReference>
<dbReference type="Gene3D" id="3.30.1200.10">
    <property type="entry name" value="YggU-like"/>
    <property type="match status" value="1"/>
</dbReference>
<comment type="caution">
    <text evidence="3">The sequence shown here is derived from an EMBL/GenBank/DDBJ whole genome shotgun (WGS) entry which is preliminary data.</text>
</comment>
<dbReference type="Pfam" id="PF02594">
    <property type="entry name" value="DUF167"/>
    <property type="match status" value="1"/>
</dbReference>
<dbReference type="InterPro" id="IPR036591">
    <property type="entry name" value="YggU-like_sf"/>
</dbReference>
<name>A0A8J4VSU9_9ROSI</name>
<dbReference type="SUPFAM" id="SSF69786">
    <property type="entry name" value="YggU-like"/>
    <property type="match status" value="1"/>
</dbReference>
<evidence type="ECO:0000256" key="1">
    <source>
        <dbReference type="ARBA" id="ARBA00010364"/>
    </source>
</evidence>
<keyword evidence="4" id="KW-1185">Reference proteome</keyword>
<dbReference type="HAMAP" id="MF_00634">
    <property type="entry name" value="UPF0235"/>
    <property type="match status" value="1"/>
</dbReference>
<proteinExistence type="inferred from homology"/>
<dbReference type="InterPro" id="IPR003746">
    <property type="entry name" value="DUF167"/>
</dbReference>
<reference evidence="3" key="1">
    <citation type="submission" date="2020-03" db="EMBL/GenBank/DDBJ databases">
        <title>Castanea mollissima Vanexum genome sequencing.</title>
        <authorList>
            <person name="Staton M."/>
        </authorList>
    </citation>
    <scope>NUCLEOTIDE SEQUENCE</scope>
    <source>
        <tissue evidence="3">Leaf</tissue>
    </source>
</reference>
<accession>A0A8J4VSU9</accession>
<evidence type="ECO:0000313" key="3">
    <source>
        <dbReference type="EMBL" id="KAF3968995.1"/>
    </source>
</evidence>
<feature type="region of interest" description="Disordered" evidence="2">
    <location>
        <begin position="1"/>
        <end position="45"/>
    </location>
</feature>
<dbReference type="NCBIfam" id="TIGR00251">
    <property type="entry name" value="DUF167 family protein"/>
    <property type="match status" value="1"/>
</dbReference>
<gene>
    <name evidence="3" type="ORF">CMV_007173</name>
</gene>